<dbReference type="EMBL" id="QYAC01000001">
    <property type="protein sequence ID" value="MBL3678207.1"/>
    <property type="molecule type" value="Genomic_DNA"/>
</dbReference>
<protein>
    <submittedName>
        <fullName evidence="2">Uncharacterized protein</fullName>
    </submittedName>
</protein>
<evidence type="ECO:0000313" key="3">
    <source>
        <dbReference type="Proteomes" id="UP001645859"/>
    </source>
</evidence>
<keyword evidence="3" id="KW-1185">Reference proteome</keyword>
<feature type="transmembrane region" description="Helical" evidence="1">
    <location>
        <begin position="54"/>
        <end position="78"/>
    </location>
</feature>
<feature type="transmembrane region" description="Helical" evidence="1">
    <location>
        <begin position="20"/>
        <end position="42"/>
    </location>
</feature>
<sequence>MSSQENGALFEESSRGGVGAVTAIVFVISIVLAFGGMVLMSYGFNPTMEVSAELGMFIGGLVASAIGFVLPFTLLPALGK</sequence>
<keyword evidence="1" id="KW-0812">Transmembrane</keyword>
<evidence type="ECO:0000313" key="2">
    <source>
        <dbReference type="EMBL" id="MBL3678207.1"/>
    </source>
</evidence>
<name>A0ABS1SCD4_9MICO</name>
<proteinExistence type="predicted"/>
<organism evidence="2 3">
    <name type="scientific">Leucobacter chromiireducens subsp. solipictus</name>
    <dbReference type="NCBI Taxonomy" id="398235"/>
    <lineage>
        <taxon>Bacteria</taxon>
        <taxon>Bacillati</taxon>
        <taxon>Actinomycetota</taxon>
        <taxon>Actinomycetes</taxon>
        <taxon>Micrococcales</taxon>
        <taxon>Microbacteriaceae</taxon>
        <taxon>Leucobacter</taxon>
    </lineage>
</organism>
<comment type="caution">
    <text evidence="2">The sequence shown here is derived from an EMBL/GenBank/DDBJ whole genome shotgun (WGS) entry which is preliminary data.</text>
</comment>
<reference evidence="2 3" key="1">
    <citation type="submission" date="2018-09" db="EMBL/GenBank/DDBJ databases">
        <title>Comparative genomics of Leucobacter spp.</title>
        <authorList>
            <person name="Reis A.C."/>
            <person name="Kolvenbach B.A."/>
            <person name="Corvini P.F.X."/>
            <person name="Nunes O.C."/>
        </authorList>
    </citation>
    <scope>NUCLEOTIDE SEQUENCE [LARGE SCALE GENOMIC DNA]</scope>
    <source>
        <strain evidence="2 3">TAN 31504</strain>
    </source>
</reference>
<evidence type="ECO:0000256" key="1">
    <source>
        <dbReference type="SAM" id="Phobius"/>
    </source>
</evidence>
<gene>
    <name evidence="2" type="ORF">D3230_02650</name>
</gene>
<keyword evidence="1" id="KW-1133">Transmembrane helix</keyword>
<dbReference type="Proteomes" id="UP001645859">
    <property type="component" value="Unassembled WGS sequence"/>
</dbReference>
<dbReference type="RefSeq" id="WP_202343434.1">
    <property type="nucleotide sequence ID" value="NZ_BAAAPI010000001.1"/>
</dbReference>
<accession>A0ABS1SCD4</accession>
<keyword evidence="1" id="KW-0472">Membrane</keyword>